<accession>A0AAU8DN70</accession>
<sequence>MTHPHVTALHRYPVKSLAGHPVEQLTIDRSGPQGDRTWMLVLPDGQGLTAREQPELMLIRPELTATGLTIRAADRSDLVVTIPTGPTDIPVKVHSTELLASSAGNGADAWFSEVLGTPLRLVYLGDPDIRPVRPDHAEPDDRVSLADGFPLLLTSTESLDALNDLVAAGRFPDEWPLSMTRFRPNVVVSGMPAAWAEDGWRRIRIGDAIFRTPKGCDRCVMTTVDPDTAARGREPLASLVKHRRWDGKSWFGMNLIPDTPGTQIRLGDQIEILESVPDPDGPPR</sequence>
<evidence type="ECO:0000259" key="1">
    <source>
        <dbReference type="PROSITE" id="PS51340"/>
    </source>
</evidence>
<dbReference type="Pfam" id="PF03476">
    <property type="entry name" value="MOSC_N"/>
    <property type="match status" value="1"/>
</dbReference>
<dbReference type="SUPFAM" id="SSF141673">
    <property type="entry name" value="MOSC N-terminal domain-like"/>
    <property type="match status" value="1"/>
</dbReference>
<reference evidence="2" key="1">
    <citation type="submission" date="2024-05" db="EMBL/GenBank/DDBJ databases">
        <authorList>
            <person name="Cai S.Y."/>
            <person name="Jin L.M."/>
            <person name="Li H.R."/>
        </authorList>
    </citation>
    <scope>NUCLEOTIDE SEQUENCE</scope>
    <source>
        <strain evidence="2">A5-74</strain>
    </source>
</reference>
<organism evidence="2">
    <name type="scientific">Nakamurella sp. A5-74</name>
    <dbReference type="NCBI Taxonomy" id="3158264"/>
    <lineage>
        <taxon>Bacteria</taxon>
        <taxon>Bacillati</taxon>
        <taxon>Actinomycetota</taxon>
        <taxon>Actinomycetes</taxon>
        <taxon>Nakamurellales</taxon>
        <taxon>Nakamurellaceae</taxon>
        <taxon>Nakamurella</taxon>
    </lineage>
</organism>
<protein>
    <submittedName>
        <fullName evidence="2">MOSC N-terminal beta barrel domain-containing protein</fullName>
    </submittedName>
</protein>
<dbReference type="SUPFAM" id="SSF50800">
    <property type="entry name" value="PK beta-barrel domain-like"/>
    <property type="match status" value="1"/>
</dbReference>
<gene>
    <name evidence="2" type="ORF">ABLG96_21490</name>
</gene>
<dbReference type="RefSeq" id="WP_353649338.1">
    <property type="nucleotide sequence ID" value="NZ_CP159218.1"/>
</dbReference>
<dbReference type="GO" id="GO:0003824">
    <property type="term" value="F:catalytic activity"/>
    <property type="evidence" value="ECO:0007669"/>
    <property type="project" value="InterPro"/>
</dbReference>
<evidence type="ECO:0000313" key="2">
    <source>
        <dbReference type="EMBL" id="XCG63723.1"/>
    </source>
</evidence>
<feature type="domain" description="MOSC" evidence="1">
    <location>
        <begin position="124"/>
        <end position="273"/>
    </location>
</feature>
<dbReference type="InterPro" id="IPR005303">
    <property type="entry name" value="MOCOS_middle"/>
</dbReference>
<dbReference type="Pfam" id="PF03473">
    <property type="entry name" value="MOSC"/>
    <property type="match status" value="1"/>
</dbReference>
<name>A0AAU8DN70_9ACTN</name>
<dbReference type="GO" id="GO:0030151">
    <property type="term" value="F:molybdenum ion binding"/>
    <property type="evidence" value="ECO:0007669"/>
    <property type="project" value="InterPro"/>
</dbReference>
<dbReference type="InterPro" id="IPR011037">
    <property type="entry name" value="Pyrv_Knase-like_insert_dom_sf"/>
</dbReference>
<dbReference type="PROSITE" id="PS51340">
    <property type="entry name" value="MOSC"/>
    <property type="match status" value="1"/>
</dbReference>
<dbReference type="PANTHER" id="PTHR14237">
    <property type="entry name" value="MOLYBDOPTERIN COFACTOR SULFURASE MOSC"/>
    <property type="match status" value="1"/>
</dbReference>
<dbReference type="AlphaFoldDB" id="A0AAU8DN70"/>
<dbReference type="InterPro" id="IPR005302">
    <property type="entry name" value="MoCF_Sase_C"/>
</dbReference>
<dbReference type="PANTHER" id="PTHR14237:SF19">
    <property type="entry name" value="MITOCHONDRIAL AMIDOXIME REDUCING COMPONENT 1"/>
    <property type="match status" value="1"/>
</dbReference>
<dbReference type="EMBL" id="CP159218">
    <property type="protein sequence ID" value="XCG63723.1"/>
    <property type="molecule type" value="Genomic_DNA"/>
</dbReference>
<dbReference type="GO" id="GO:0030170">
    <property type="term" value="F:pyridoxal phosphate binding"/>
    <property type="evidence" value="ECO:0007669"/>
    <property type="project" value="InterPro"/>
</dbReference>
<proteinExistence type="predicted"/>